<dbReference type="GO" id="GO:0004497">
    <property type="term" value="F:monooxygenase activity"/>
    <property type="evidence" value="ECO:0007669"/>
    <property type="project" value="UniProtKB-KW"/>
</dbReference>
<keyword evidence="3" id="KW-0560">Oxidoreductase</keyword>
<dbReference type="GO" id="GO:0005506">
    <property type="term" value="F:iron ion binding"/>
    <property type="evidence" value="ECO:0007669"/>
    <property type="project" value="InterPro"/>
</dbReference>
<keyword evidence="6" id="KW-0349">Heme</keyword>
<dbReference type="PANTHER" id="PTHR46300:SF2">
    <property type="entry name" value="CYTOCHROME P450 MONOOXYGENASE ALNH-RELATED"/>
    <property type="match status" value="1"/>
</dbReference>
<evidence type="ECO:0000256" key="5">
    <source>
        <dbReference type="ARBA" id="ARBA00023033"/>
    </source>
</evidence>
<evidence type="ECO:0000256" key="2">
    <source>
        <dbReference type="ARBA" id="ARBA00022723"/>
    </source>
</evidence>
<comment type="similarity">
    <text evidence="1">Belongs to the cytochrome P450 family.</text>
</comment>
<dbReference type="InterPro" id="IPR002401">
    <property type="entry name" value="Cyt_P450_E_grp-I"/>
</dbReference>
<dbReference type="GeneID" id="54303778"/>
<dbReference type="CDD" id="cd11065">
    <property type="entry name" value="CYP64-like"/>
    <property type="match status" value="1"/>
</dbReference>
<dbReference type="AlphaFoldDB" id="A0A6A6BAV6"/>
<feature type="binding site" description="axial binding residue" evidence="6">
    <location>
        <position position="436"/>
    </location>
    <ligand>
        <name>heme</name>
        <dbReference type="ChEBI" id="CHEBI:30413"/>
    </ligand>
    <ligandPart>
        <name>Fe</name>
        <dbReference type="ChEBI" id="CHEBI:18248"/>
    </ligandPart>
</feature>
<feature type="signal peptide" evidence="7">
    <location>
        <begin position="1"/>
        <end position="21"/>
    </location>
</feature>
<evidence type="ECO:0008006" key="10">
    <source>
        <dbReference type="Google" id="ProtNLM"/>
    </source>
</evidence>
<organism evidence="8 9">
    <name type="scientific">Aplosporella prunicola CBS 121167</name>
    <dbReference type="NCBI Taxonomy" id="1176127"/>
    <lineage>
        <taxon>Eukaryota</taxon>
        <taxon>Fungi</taxon>
        <taxon>Dikarya</taxon>
        <taxon>Ascomycota</taxon>
        <taxon>Pezizomycotina</taxon>
        <taxon>Dothideomycetes</taxon>
        <taxon>Dothideomycetes incertae sedis</taxon>
        <taxon>Botryosphaeriales</taxon>
        <taxon>Aplosporellaceae</taxon>
        <taxon>Aplosporella</taxon>
    </lineage>
</organism>
<keyword evidence="5" id="KW-0503">Monooxygenase</keyword>
<dbReference type="GO" id="GO:0016705">
    <property type="term" value="F:oxidoreductase activity, acting on paired donors, with incorporation or reduction of molecular oxygen"/>
    <property type="evidence" value="ECO:0007669"/>
    <property type="project" value="InterPro"/>
</dbReference>
<evidence type="ECO:0000256" key="7">
    <source>
        <dbReference type="SAM" id="SignalP"/>
    </source>
</evidence>
<dbReference type="EMBL" id="ML995488">
    <property type="protein sequence ID" value="KAF2141156.1"/>
    <property type="molecule type" value="Genomic_DNA"/>
</dbReference>
<dbReference type="InterPro" id="IPR001128">
    <property type="entry name" value="Cyt_P450"/>
</dbReference>
<dbReference type="PRINTS" id="PR00463">
    <property type="entry name" value="EP450I"/>
</dbReference>
<dbReference type="PANTHER" id="PTHR46300">
    <property type="entry name" value="P450, PUTATIVE (EUROFUNG)-RELATED-RELATED"/>
    <property type="match status" value="1"/>
</dbReference>
<comment type="cofactor">
    <cofactor evidence="6">
        <name>heme</name>
        <dbReference type="ChEBI" id="CHEBI:30413"/>
    </cofactor>
</comment>
<feature type="chain" id="PRO_5025496259" description="Cytochrome P450" evidence="7">
    <location>
        <begin position="22"/>
        <end position="515"/>
    </location>
</feature>
<keyword evidence="2 6" id="KW-0479">Metal-binding</keyword>
<dbReference type="GO" id="GO:0020037">
    <property type="term" value="F:heme binding"/>
    <property type="evidence" value="ECO:0007669"/>
    <property type="project" value="InterPro"/>
</dbReference>
<dbReference type="InterPro" id="IPR036396">
    <property type="entry name" value="Cyt_P450_sf"/>
</dbReference>
<evidence type="ECO:0000256" key="3">
    <source>
        <dbReference type="ARBA" id="ARBA00023002"/>
    </source>
</evidence>
<dbReference type="Gene3D" id="1.10.630.10">
    <property type="entry name" value="Cytochrome P450"/>
    <property type="match status" value="1"/>
</dbReference>
<dbReference type="RefSeq" id="XP_033396869.1">
    <property type="nucleotide sequence ID" value="XM_033546272.1"/>
</dbReference>
<sequence>MAFNAVLLLAGGVLLLLLAVCLPPGPPTCSLIGNLHQIPRTGAHYRFTEWSKTYGGIFSLKLGPVTAVVITDRRLVKQLLDKKGNLYSDRPNVYVWSELITGGDHLLMMKHGEKWRLLRRLIHSHFNEARVAREHVRLVEAEAAQMLHDVLMAPGDLMMHPKRSSNSIINSLVYGIRTPSVCTPHMVQLYTITEEWLQVMEMGARPLVDMFPFIKWVPEVLLGGWKTRSRSLHKLTVALHGDMMKRVRKRRETGRHTCFLDAVLNSIESASFTLSDNELMLLAGVLIEGGSDTSAAFLLAFLQAMATHPHVQRRAHVEIDALLGCSSARSPRWDDYDGLPYVTQIVKETMRWLSAMSLGISRATTADDMVDGYNIPKGTIVILNVWGLHHPPHDATAFVFDPERFVNQTAPAATYAASGDYATRDHYSYGAGRRLCPGIHLAERNLFIGVAKLLWAFDFEADGEIDTDSRTGYSQGILHCAKPFSCKVRVRSKDVRDVVLSEWVKAKAVVAEFDT</sequence>
<keyword evidence="4 6" id="KW-0408">Iron</keyword>
<dbReference type="Proteomes" id="UP000799438">
    <property type="component" value="Unassembled WGS sequence"/>
</dbReference>
<evidence type="ECO:0000256" key="6">
    <source>
        <dbReference type="PIRSR" id="PIRSR602401-1"/>
    </source>
</evidence>
<keyword evidence="7" id="KW-0732">Signal</keyword>
<keyword evidence="9" id="KW-1185">Reference proteome</keyword>
<gene>
    <name evidence="8" type="ORF">K452DRAFT_359514</name>
</gene>
<proteinExistence type="inferred from homology"/>
<evidence type="ECO:0000313" key="8">
    <source>
        <dbReference type="EMBL" id="KAF2141156.1"/>
    </source>
</evidence>
<name>A0A6A6BAV6_9PEZI</name>
<dbReference type="Pfam" id="PF00067">
    <property type="entry name" value="p450"/>
    <property type="match status" value="1"/>
</dbReference>
<dbReference type="SUPFAM" id="SSF48264">
    <property type="entry name" value="Cytochrome P450"/>
    <property type="match status" value="1"/>
</dbReference>
<protein>
    <recommendedName>
        <fullName evidence="10">Cytochrome P450</fullName>
    </recommendedName>
</protein>
<dbReference type="InterPro" id="IPR050364">
    <property type="entry name" value="Cytochrome_P450_fung"/>
</dbReference>
<reference evidence="8" key="1">
    <citation type="journal article" date="2020" name="Stud. Mycol.">
        <title>101 Dothideomycetes genomes: a test case for predicting lifestyles and emergence of pathogens.</title>
        <authorList>
            <person name="Haridas S."/>
            <person name="Albert R."/>
            <person name="Binder M."/>
            <person name="Bloem J."/>
            <person name="Labutti K."/>
            <person name="Salamov A."/>
            <person name="Andreopoulos B."/>
            <person name="Baker S."/>
            <person name="Barry K."/>
            <person name="Bills G."/>
            <person name="Bluhm B."/>
            <person name="Cannon C."/>
            <person name="Castanera R."/>
            <person name="Culley D."/>
            <person name="Daum C."/>
            <person name="Ezra D."/>
            <person name="Gonzalez J."/>
            <person name="Henrissat B."/>
            <person name="Kuo A."/>
            <person name="Liang C."/>
            <person name="Lipzen A."/>
            <person name="Lutzoni F."/>
            <person name="Magnuson J."/>
            <person name="Mondo S."/>
            <person name="Nolan M."/>
            <person name="Ohm R."/>
            <person name="Pangilinan J."/>
            <person name="Park H.-J."/>
            <person name="Ramirez L."/>
            <person name="Alfaro M."/>
            <person name="Sun H."/>
            <person name="Tritt A."/>
            <person name="Yoshinaga Y."/>
            <person name="Zwiers L.-H."/>
            <person name="Turgeon B."/>
            <person name="Goodwin S."/>
            <person name="Spatafora J."/>
            <person name="Crous P."/>
            <person name="Grigoriev I."/>
        </authorList>
    </citation>
    <scope>NUCLEOTIDE SEQUENCE</scope>
    <source>
        <strain evidence="8">CBS 121167</strain>
    </source>
</reference>
<evidence type="ECO:0000256" key="4">
    <source>
        <dbReference type="ARBA" id="ARBA00023004"/>
    </source>
</evidence>
<evidence type="ECO:0000256" key="1">
    <source>
        <dbReference type="ARBA" id="ARBA00010617"/>
    </source>
</evidence>
<accession>A0A6A6BAV6</accession>
<dbReference type="OrthoDB" id="1103324at2759"/>
<evidence type="ECO:0000313" key="9">
    <source>
        <dbReference type="Proteomes" id="UP000799438"/>
    </source>
</evidence>